<gene>
    <name evidence="3" type="ORF">ABI908_04300</name>
</gene>
<keyword evidence="4" id="KW-1185">Reference proteome</keyword>
<dbReference type="Pfam" id="PF00668">
    <property type="entry name" value="Condensation"/>
    <property type="match status" value="1"/>
</dbReference>
<feature type="domain" description="Condensation" evidence="2">
    <location>
        <begin position="12"/>
        <end position="310"/>
    </location>
</feature>
<dbReference type="InterPro" id="IPR023213">
    <property type="entry name" value="CAT-like_dom_sf"/>
</dbReference>
<protein>
    <submittedName>
        <fullName evidence="3">Condensation domain-containing protein</fullName>
    </submittedName>
</protein>
<dbReference type="Proteomes" id="UP001462502">
    <property type="component" value="Unassembled WGS sequence"/>
</dbReference>
<accession>A0ABV0IPY7</accession>
<dbReference type="EMBL" id="JBDXMI010000001">
    <property type="protein sequence ID" value="MEO9383340.1"/>
    <property type="molecule type" value="Genomic_DNA"/>
</dbReference>
<feature type="transmembrane region" description="Helical" evidence="1">
    <location>
        <begin position="256"/>
        <end position="279"/>
    </location>
</feature>
<evidence type="ECO:0000313" key="4">
    <source>
        <dbReference type="Proteomes" id="UP001462502"/>
    </source>
</evidence>
<name>A0ABV0IPY7_9NEIS</name>
<organism evidence="3 4">
    <name type="scientific">Chromobacterium phragmitis</name>
    <dbReference type="NCBI Taxonomy" id="2202141"/>
    <lineage>
        <taxon>Bacteria</taxon>
        <taxon>Pseudomonadati</taxon>
        <taxon>Pseudomonadota</taxon>
        <taxon>Betaproteobacteria</taxon>
        <taxon>Neisseriales</taxon>
        <taxon>Chromobacteriaceae</taxon>
        <taxon>Chromobacterium</taxon>
    </lineage>
</organism>
<dbReference type="InterPro" id="IPR001242">
    <property type="entry name" value="Condensation_dom"/>
</dbReference>
<feature type="non-terminal residue" evidence="3">
    <location>
        <position position="310"/>
    </location>
</feature>
<keyword evidence="1" id="KW-1133">Transmembrane helix</keyword>
<sequence>MLTIETKPSAVERELPLFGSQLGIWLADQIAEQKNTYTVAHCVELDGAIDAERLRQSIRLSLAEADTVAAQYLETPDGPAQRLRQGLSAKDLPLPEIHDLSAEADPEEKARQWMREDLSADLPADGERPLYLHRLFKLAGGAGERWFWYQRYHHVCVDGYSFAALTRRIADIYQALSRGEAPPPSPFISFADVAAEREAYLASPRCEEDRAFWRGYAAALPPPSTLSARDALAGDGAANVDVLRRRFELIGGDARALGGLAAGLGAPQLAMAAAFAYLAKMTGKARVAMGMPFMRRMGSAALRATGPVVN</sequence>
<dbReference type="SUPFAM" id="SSF52777">
    <property type="entry name" value="CoA-dependent acyltransferases"/>
    <property type="match status" value="2"/>
</dbReference>
<dbReference type="RefSeq" id="WP_347949673.1">
    <property type="nucleotide sequence ID" value="NZ_JBDXMI010000001.1"/>
</dbReference>
<comment type="caution">
    <text evidence="3">The sequence shown here is derived from an EMBL/GenBank/DDBJ whole genome shotgun (WGS) entry which is preliminary data.</text>
</comment>
<evidence type="ECO:0000313" key="3">
    <source>
        <dbReference type="EMBL" id="MEO9383340.1"/>
    </source>
</evidence>
<dbReference type="Gene3D" id="3.30.559.10">
    <property type="entry name" value="Chloramphenicol acetyltransferase-like domain"/>
    <property type="match status" value="1"/>
</dbReference>
<evidence type="ECO:0000259" key="2">
    <source>
        <dbReference type="Pfam" id="PF00668"/>
    </source>
</evidence>
<evidence type="ECO:0000256" key="1">
    <source>
        <dbReference type="SAM" id="Phobius"/>
    </source>
</evidence>
<reference evidence="3 4" key="1">
    <citation type="submission" date="2024-05" db="EMBL/GenBank/DDBJ databases">
        <authorList>
            <person name="De Oliveira J.P."/>
            <person name="Noriler S.A."/>
            <person name="De Oliveira A.G."/>
            <person name="Sipoli D.S."/>
        </authorList>
    </citation>
    <scope>NUCLEOTIDE SEQUENCE [LARGE SCALE GENOMIC DNA]</scope>
    <source>
        <strain evidence="3 4">LABIM192</strain>
    </source>
</reference>
<proteinExistence type="predicted"/>
<keyword evidence="1" id="KW-0812">Transmembrane</keyword>
<dbReference type="Gene3D" id="3.30.559.30">
    <property type="entry name" value="Nonribosomal peptide synthetase, condensation domain"/>
    <property type="match status" value="1"/>
</dbReference>
<keyword evidence="1" id="KW-0472">Membrane</keyword>